<evidence type="ECO:0000313" key="2">
    <source>
        <dbReference type="Proteomes" id="UP000197535"/>
    </source>
</evidence>
<comment type="caution">
    <text evidence="1">The sequence shown here is derived from an EMBL/GenBank/DDBJ whole genome shotgun (WGS) entry which is preliminary data.</text>
</comment>
<sequence>MLHINKTAFSLAKHARALVAVAVCSLQAAMAGEQASEILRVRVQNRIVLGEAELQNRRFADNEAAMAEFRRNVVTLPRNSSVQLTVELLERGGRYVDVTSHAATEYQSLSPAKLSVSSDGRVTAAPQSESLMGAGGDVAIVVVHDKPAQSAWNKIFFRVLP</sequence>
<name>A0A254TKR7_9BURK</name>
<dbReference type="AlphaFoldDB" id="A0A254TKR7"/>
<protein>
    <submittedName>
        <fullName evidence="1">Uncharacterized protein</fullName>
    </submittedName>
</protein>
<dbReference type="EMBL" id="LSTO01000001">
    <property type="protein sequence ID" value="OWW20308.1"/>
    <property type="molecule type" value="Genomic_DNA"/>
</dbReference>
<keyword evidence="2" id="KW-1185">Reference proteome</keyword>
<dbReference type="OrthoDB" id="9879567at2"/>
<accession>A0A254TKR7</accession>
<gene>
    <name evidence="1" type="ORF">AYR66_13205</name>
</gene>
<dbReference type="RefSeq" id="WP_088707192.1">
    <property type="nucleotide sequence ID" value="NZ_LSTO01000001.1"/>
</dbReference>
<evidence type="ECO:0000313" key="1">
    <source>
        <dbReference type="EMBL" id="OWW20308.1"/>
    </source>
</evidence>
<dbReference type="Proteomes" id="UP000197535">
    <property type="component" value="Unassembled WGS sequence"/>
</dbReference>
<organism evidence="1 2">
    <name type="scientific">Noviherbaspirillum denitrificans</name>
    <dbReference type="NCBI Taxonomy" id="1968433"/>
    <lineage>
        <taxon>Bacteria</taxon>
        <taxon>Pseudomonadati</taxon>
        <taxon>Pseudomonadota</taxon>
        <taxon>Betaproteobacteria</taxon>
        <taxon>Burkholderiales</taxon>
        <taxon>Oxalobacteraceae</taxon>
        <taxon>Noviherbaspirillum</taxon>
    </lineage>
</organism>
<reference evidence="1 2" key="1">
    <citation type="submission" date="2016-02" db="EMBL/GenBank/DDBJ databases">
        <authorList>
            <person name="Wen L."/>
            <person name="He K."/>
            <person name="Yang H."/>
        </authorList>
    </citation>
    <scope>NUCLEOTIDE SEQUENCE [LARGE SCALE GENOMIC DNA]</scope>
    <source>
        <strain evidence="1 2">TSA40</strain>
    </source>
</reference>
<proteinExistence type="predicted"/>